<keyword evidence="2" id="KW-1185">Reference proteome</keyword>
<dbReference type="PANTHER" id="PTHR18895">
    <property type="entry name" value="HEMK METHYLTRANSFERASE"/>
    <property type="match status" value="1"/>
</dbReference>
<dbReference type="AlphaFoldDB" id="A0AAV4CDE6"/>
<dbReference type="Gene3D" id="3.40.50.150">
    <property type="entry name" value="Vaccinia Virus protein VP39"/>
    <property type="match status" value="2"/>
</dbReference>
<dbReference type="GO" id="GO:0008168">
    <property type="term" value="F:methyltransferase activity"/>
    <property type="evidence" value="ECO:0007669"/>
    <property type="project" value="UniProtKB-KW"/>
</dbReference>
<dbReference type="InterPro" id="IPR050320">
    <property type="entry name" value="N5-glutamine_MTase"/>
</dbReference>
<keyword evidence="1" id="KW-0808">Transferase</keyword>
<sequence length="209" mass="23587">MSNVDRGTILTKSQVNNVKRLCQLRMSRMPVQYVVGEWDFHDLTLEMRQPVLIPRPETEELASLCMDTLSALLTTTERKTFLEIGPVLEQLQKLGPFCLAVSNPPYISTSEMDSLQEEVRCFEDHQALYGGKDGMDIIREVMLKTSQLLQPGGHLWLEVGVAHSSLVESFASDPKTWKDLPQQVQFLETATDLYGKLRFCHLIVSSGTS</sequence>
<name>A0AAV4CDE6_9GAST</name>
<comment type="caution">
    <text evidence="1">The sequence shown here is derived from an EMBL/GenBank/DDBJ whole genome shotgun (WGS) entry which is preliminary data.</text>
</comment>
<dbReference type="PROSITE" id="PS00092">
    <property type="entry name" value="N6_MTASE"/>
    <property type="match status" value="1"/>
</dbReference>
<protein>
    <submittedName>
        <fullName evidence="1">HemK methyltransferase family member 1</fullName>
    </submittedName>
</protein>
<dbReference type="GO" id="GO:0032259">
    <property type="term" value="P:methylation"/>
    <property type="evidence" value="ECO:0007669"/>
    <property type="project" value="UniProtKB-KW"/>
</dbReference>
<organism evidence="1 2">
    <name type="scientific">Plakobranchus ocellatus</name>
    <dbReference type="NCBI Taxonomy" id="259542"/>
    <lineage>
        <taxon>Eukaryota</taxon>
        <taxon>Metazoa</taxon>
        <taxon>Spiralia</taxon>
        <taxon>Lophotrochozoa</taxon>
        <taxon>Mollusca</taxon>
        <taxon>Gastropoda</taxon>
        <taxon>Heterobranchia</taxon>
        <taxon>Euthyneura</taxon>
        <taxon>Panpulmonata</taxon>
        <taxon>Sacoglossa</taxon>
        <taxon>Placobranchoidea</taxon>
        <taxon>Plakobranchidae</taxon>
        <taxon>Plakobranchus</taxon>
    </lineage>
</organism>
<dbReference type="EMBL" id="BLXT01006120">
    <property type="protein sequence ID" value="GFO29154.1"/>
    <property type="molecule type" value="Genomic_DNA"/>
</dbReference>
<evidence type="ECO:0000313" key="1">
    <source>
        <dbReference type="EMBL" id="GFO29154.1"/>
    </source>
</evidence>
<keyword evidence="1" id="KW-0489">Methyltransferase</keyword>
<dbReference type="GO" id="GO:0005739">
    <property type="term" value="C:mitochondrion"/>
    <property type="evidence" value="ECO:0007669"/>
    <property type="project" value="TreeGrafter"/>
</dbReference>
<evidence type="ECO:0000313" key="2">
    <source>
        <dbReference type="Proteomes" id="UP000735302"/>
    </source>
</evidence>
<dbReference type="InterPro" id="IPR002052">
    <property type="entry name" value="DNA_methylase_N6_adenine_CS"/>
</dbReference>
<dbReference type="InterPro" id="IPR029063">
    <property type="entry name" value="SAM-dependent_MTases_sf"/>
</dbReference>
<proteinExistence type="predicted"/>
<dbReference type="SUPFAM" id="SSF53335">
    <property type="entry name" value="S-adenosyl-L-methionine-dependent methyltransferases"/>
    <property type="match status" value="1"/>
</dbReference>
<accession>A0AAV4CDE6</accession>
<dbReference type="Proteomes" id="UP000735302">
    <property type="component" value="Unassembled WGS sequence"/>
</dbReference>
<dbReference type="Gene3D" id="1.10.8.10">
    <property type="entry name" value="DNA helicase RuvA subunit, C-terminal domain"/>
    <property type="match status" value="1"/>
</dbReference>
<gene>
    <name evidence="1" type="ORF">PoB_005565900</name>
</gene>
<dbReference type="GO" id="GO:0003676">
    <property type="term" value="F:nucleic acid binding"/>
    <property type="evidence" value="ECO:0007669"/>
    <property type="project" value="InterPro"/>
</dbReference>
<reference evidence="1 2" key="1">
    <citation type="journal article" date="2021" name="Elife">
        <title>Chloroplast acquisition without the gene transfer in kleptoplastic sea slugs, Plakobranchus ocellatus.</title>
        <authorList>
            <person name="Maeda T."/>
            <person name="Takahashi S."/>
            <person name="Yoshida T."/>
            <person name="Shimamura S."/>
            <person name="Takaki Y."/>
            <person name="Nagai Y."/>
            <person name="Toyoda A."/>
            <person name="Suzuki Y."/>
            <person name="Arimoto A."/>
            <person name="Ishii H."/>
            <person name="Satoh N."/>
            <person name="Nishiyama T."/>
            <person name="Hasebe M."/>
            <person name="Maruyama T."/>
            <person name="Minagawa J."/>
            <person name="Obokata J."/>
            <person name="Shigenobu S."/>
        </authorList>
    </citation>
    <scope>NUCLEOTIDE SEQUENCE [LARGE SCALE GENOMIC DNA]</scope>
</reference>
<dbReference type="PANTHER" id="PTHR18895:SF74">
    <property type="entry name" value="MTRF1L RELEASE FACTOR GLUTAMINE METHYLTRANSFERASE"/>
    <property type="match status" value="1"/>
</dbReference>